<name>A0A9D1J272_9FIRM</name>
<dbReference type="Gene3D" id="3.60.21.10">
    <property type="match status" value="1"/>
</dbReference>
<accession>A0A9D1J272</accession>
<dbReference type="PANTHER" id="PTHR31302">
    <property type="entry name" value="TRANSMEMBRANE PROTEIN WITH METALLOPHOSPHOESTERASE DOMAIN-RELATED"/>
    <property type="match status" value="1"/>
</dbReference>
<gene>
    <name evidence="2" type="ORF">IAA54_11840</name>
</gene>
<dbReference type="EMBL" id="DVHF01000153">
    <property type="protein sequence ID" value="HIR58341.1"/>
    <property type="molecule type" value="Genomic_DNA"/>
</dbReference>
<evidence type="ECO:0000259" key="1">
    <source>
        <dbReference type="Pfam" id="PF00149"/>
    </source>
</evidence>
<organism evidence="2 3">
    <name type="scientific">Candidatus Gallacutalibacter pullicola</name>
    <dbReference type="NCBI Taxonomy" id="2840830"/>
    <lineage>
        <taxon>Bacteria</taxon>
        <taxon>Bacillati</taxon>
        <taxon>Bacillota</taxon>
        <taxon>Clostridia</taxon>
        <taxon>Eubacteriales</taxon>
        <taxon>Candidatus Gallacutalibacter</taxon>
    </lineage>
</organism>
<reference evidence="2" key="2">
    <citation type="journal article" date="2021" name="PeerJ">
        <title>Extensive microbial diversity within the chicken gut microbiome revealed by metagenomics and culture.</title>
        <authorList>
            <person name="Gilroy R."/>
            <person name="Ravi A."/>
            <person name="Getino M."/>
            <person name="Pursley I."/>
            <person name="Horton D.L."/>
            <person name="Alikhan N.F."/>
            <person name="Baker D."/>
            <person name="Gharbi K."/>
            <person name="Hall N."/>
            <person name="Watson M."/>
            <person name="Adriaenssens E.M."/>
            <person name="Foster-Nyarko E."/>
            <person name="Jarju S."/>
            <person name="Secka A."/>
            <person name="Antonio M."/>
            <person name="Oren A."/>
            <person name="Chaudhuri R.R."/>
            <person name="La Ragione R."/>
            <person name="Hildebrand F."/>
            <person name="Pallen M.J."/>
        </authorList>
    </citation>
    <scope>NUCLEOTIDE SEQUENCE</scope>
    <source>
        <strain evidence="2">ChiSjej1B19-7085</strain>
    </source>
</reference>
<dbReference type="PANTHER" id="PTHR31302:SF22">
    <property type="entry name" value="PHOSPHOESTERASE"/>
    <property type="match status" value="1"/>
</dbReference>
<evidence type="ECO:0000313" key="2">
    <source>
        <dbReference type="EMBL" id="HIR58341.1"/>
    </source>
</evidence>
<feature type="domain" description="Calcineurin-like phosphoesterase" evidence="1">
    <location>
        <begin position="5"/>
        <end position="195"/>
    </location>
</feature>
<dbReference type="InterPro" id="IPR014578">
    <property type="entry name" value="Pesterase_CT488"/>
</dbReference>
<dbReference type="Pfam" id="PF00149">
    <property type="entry name" value="Metallophos"/>
    <property type="match status" value="1"/>
</dbReference>
<dbReference type="GO" id="GO:0016787">
    <property type="term" value="F:hydrolase activity"/>
    <property type="evidence" value="ECO:0007669"/>
    <property type="project" value="InterPro"/>
</dbReference>
<dbReference type="InterPro" id="IPR051158">
    <property type="entry name" value="Metallophosphoesterase_sf"/>
</dbReference>
<proteinExistence type="predicted"/>
<dbReference type="InterPro" id="IPR029052">
    <property type="entry name" value="Metallo-depent_PP-like"/>
</dbReference>
<dbReference type="AlphaFoldDB" id="A0A9D1J272"/>
<protein>
    <submittedName>
        <fullName evidence="2">Metallophosphoesterase</fullName>
    </submittedName>
</protein>
<sequence>MALYTIADLHLSLGSDKPMDVFPSWKDYVSRIESNWRALVEETDTVVVAGDISWAMQLPESEKDFAFLDSLPGKKLLLKGNHDYWWTTRRKMESFFEEKGFSSLQIIHNNAVVVEGRAVCGTRGWLYNSASEEDKKIVRREAGRLTASLDEAERLGAEPVVFLHYPPVYDGMECREILSILEQRQIRDCYFGHIHGTQAARRAVQGEYHGTRLHLVACDYVNFMPVLVR</sequence>
<dbReference type="InterPro" id="IPR004843">
    <property type="entry name" value="Calcineurin-like_PHP"/>
</dbReference>
<comment type="caution">
    <text evidence="2">The sequence shown here is derived from an EMBL/GenBank/DDBJ whole genome shotgun (WGS) entry which is preliminary data.</text>
</comment>
<dbReference type="PIRSF" id="PIRSF033094">
    <property type="entry name" value="Pesterase_CT488"/>
    <property type="match status" value="1"/>
</dbReference>
<dbReference type="Proteomes" id="UP000886785">
    <property type="component" value="Unassembled WGS sequence"/>
</dbReference>
<reference evidence="2" key="1">
    <citation type="submission" date="2020-10" db="EMBL/GenBank/DDBJ databases">
        <authorList>
            <person name="Gilroy R."/>
        </authorList>
    </citation>
    <scope>NUCLEOTIDE SEQUENCE</scope>
    <source>
        <strain evidence="2">ChiSjej1B19-7085</strain>
    </source>
</reference>
<evidence type="ECO:0000313" key="3">
    <source>
        <dbReference type="Proteomes" id="UP000886785"/>
    </source>
</evidence>
<dbReference type="SUPFAM" id="SSF56300">
    <property type="entry name" value="Metallo-dependent phosphatases"/>
    <property type="match status" value="1"/>
</dbReference>